<proteinExistence type="predicted"/>
<keyword evidence="1" id="KW-0472">Membrane</keyword>
<evidence type="ECO:0000313" key="2">
    <source>
        <dbReference type="EMBL" id="MCO1657689.1"/>
    </source>
</evidence>
<protein>
    <submittedName>
        <fullName evidence="2">Uncharacterized protein</fullName>
    </submittedName>
</protein>
<accession>A0ABT1A4B9</accession>
<dbReference type="RefSeq" id="WP_252441340.1">
    <property type="nucleotide sequence ID" value="NZ_JAGSOV010000045.1"/>
</dbReference>
<name>A0ABT1A4B9_9PSEU</name>
<keyword evidence="1" id="KW-1133">Transmembrane helix</keyword>
<keyword evidence="3" id="KW-1185">Reference proteome</keyword>
<evidence type="ECO:0000256" key="1">
    <source>
        <dbReference type="SAM" id="Phobius"/>
    </source>
</evidence>
<dbReference type="EMBL" id="JAGSOV010000045">
    <property type="protein sequence ID" value="MCO1657689.1"/>
    <property type="molecule type" value="Genomic_DNA"/>
</dbReference>
<reference evidence="2" key="1">
    <citation type="submission" date="2021-04" db="EMBL/GenBank/DDBJ databases">
        <title>Pseudonocardia sp. nov., isolated from sandy soil of mangrove forest.</title>
        <authorList>
            <person name="Zan Z."/>
            <person name="Huang R."/>
            <person name="Liu W."/>
        </authorList>
    </citation>
    <scope>NUCLEOTIDE SEQUENCE</scope>
    <source>
        <strain evidence="2">S2-4</strain>
    </source>
</reference>
<feature type="transmembrane region" description="Helical" evidence="1">
    <location>
        <begin position="20"/>
        <end position="37"/>
    </location>
</feature>
<comment type="caution">
    <text evidence="2">The sequence shown here is derived from an EMBL/GenBank/DDBJ whole genome shotgun (WGS) entry which is preliminary data.</text>
</comment>
<organism evidence="2 3">
    <name type="scientific">Pseudonocardia humida</name>
    <dbReference type="NCBI Taxonomy" id="2800819"/>
    <lineage>
        <taxon>Bacteria</taxon>
        <taxon>Bacillati</taxon>
        <taxon>Actinomycetota</taxon>
        <taxon>Actinomycetes</taxon>
        <taxon>Pseudonocardiales</taxon>
        <taxon>Pseudonocardiaceae</taxon>
        <taxon>Pseudonocardia</taxon>
    </lineage>
</organism>
<sequence>MYVLIPAGNGEVAKILADLSRLLGMIALIIAILILVYQRYLKQLWTAELAKLSGPAILATLLPAQALSPLLSNLYGNSGAIQDVVHAVLGGEGQKPGGQDLCISTNTTIEYVLSSEVPGTYRLSATIEYNFHSSVADDRMTLFMTCDPRLRDIIATGCGKPLYDWWYIPDREMFDESTKGMLQGVEIAARYRDSNGRKFSTELTPVEPRYVPFDEWPEHLAFFRSDVGSIPQQDPRLYMGTLRIYEYDLTLTNFGDLTSEAAIMHSVDGLITRSSSLNSTEDGYCYWQPPYPCFVDKISLDVSGLQPEFGGPYEFHVAPFTFRAWSVPNHWTNAAELQTDLQVRSWMLPGHGFALLWRQRPENYQSGSTAR</sequence>
<keyword evidence="1" id="KW-0812">Transmembrane</keyword>
<evidence type="ECO:0000313" key="3">
    <source>
        <dbReference type="Proteomes" id="UP001165283"/>
    </source>
</evidence>
<gene>
    <name evidence="2" type="ORF">KDL28_21750</name>
</gene>
<dbReference type="Proteomes" id="UP001165283">
    <property type="component" value="Unassembled WGS sequence"/>
</dbReference>